<evidence type="ECO:0008006" key="3">
    <source>
        <dbReference type="Google" id="ProtNLM"/>
    </source>
</evidence>
<comment type="caution">
    <text evidence="1">The sequence shown here is derived from an EMBL/GenBank/DDBJ whole genome shotgun (WGS) entry which is preliminary data.</text>
</comment>
<sequence length="233" mass="26298">MTRKGYRFTYDRLSRLQDAIYGEGSGLTGNSNHFNEQVTGYDKMGNILGLLRYGQTSQTGYGLIDNLNLVYNGNQLQSVNDNATNSVYGNGMEFRDGANQVVEYEYDKNGNITKDLNKKIADIQYNILNLPSQITFEGRNSVKYLYDANGVKLRTEHNLNGDTQITDYCGNAVYENGALKMLLNEADYVSLLNEFFHFYLRDHLGNVRVVADKAGHTKEVNDYYPFVAAIADN</sequence>
<evidence type="ECO:0000313" key="1">
    <source>
        <dbReference type="EMBL" id="MBB4046369.1"/>
    </source>
</evidence>
<dbReference type="EMBL" id="JACIER010000031">
    <property type="protein sequence ID" value="MBB4046369.1"/>
    <property type="molecule type" value="Genomic_DNA"/>
</dbReference>
<dbReference type="Proteomes" id="UP000560658">
    <property type="component" value="Unassembled WGS sequence"/>
</dbReference>
<dbReference type="InterPro" id="IPR050708">
    <property type="entry name" value="T6SS_VgrG/RHS"/>
</dbReference>
<protein>
    <recommendedName>
        <fullName evidence="3">RHS repeat-associated core domain-containing protein</fullName>
    </recommendedName>
</protein>
<proteinExistence type="predicted"/>
<name>A0A840D6D4_9BACE</name>
<dbReference type="AlphaFoldDB" id="A0A840D6D4"/>
<dbReference type="PANTHER" id="PTHR32305">
    <property type="match status" value="1"/>
</dbReference>
<organism evidence="1 2">
    <name type="scientific">Bacteroides reticulotermitis</name>
    <dbReference type="NCBI Taxonomy" id="1133319"/>
    <lineage>
        <taxon>Bacteria</taxon>
        <taxon>Pseudomonadati</taxon>
        <taxon>Bacteroidota</taxon>
        <taxon>Bacteroidia</taxon>
        <taxon>Bacteroidales</taxon>
        <taxon>Bacteroidaceae</taxon>
        <taxon>Bacteroides</taxon>
    </lineage>
</organism>
<evidence type="ECO:0000313" key="2">
    <source>
        <dbReference type="Proteomes" id="UP000560658"/>
    </source>
</evidence>
<keyword evidence="2" id="KW-1185">Reference proteome</keyword>
<dbReference type="PANTHER" id="PTHR32305:SF15">
    <property type="entry name" value="PROTEIN RHSA-RELATED"/>
    <property type="match status" value="1"/>
</dbReference>
<accession>A0A840D6D4</accession>
<dbReference type="Gene3D" id="2.180.10.10">
    <property type="entry name" value="RHS repeat-associated core"/>
    <property type="match status" value="1"/>
</dbReference>
<gene>
    <name evidence="1" type="ORF">GGR06_004203</name>
</gene>
<reference evidence="1" key="1">
    <citation type="submission" date="2020-08" db="EMBL/GenBank/DDBJ databases">
        <title>Genomic Encyclopedia of Type Strains, Phase IV (KMG-IV): sequencing the most valuable type-strain genomes for metagenomic binning, comparative biology and taxonomic classification.</title>
        <authorList>
            <person name="Goeker M."/>
        </authorList>
    </citation>
    <scope>NUCLEOTIDE SEQUENCE [LARGE SCALE GENOMIC DNA]</scope>
    <source>
        <strain evidence="1">DSM 105720</strain>
    </source>
</reference>